<dbReference type="InParanoid" id="M7Y4G9"/>
<dbReference type="Proteomes" id="UP000010953">
    <property type="component" value="Unassembled WGS sequence"/>
</dbReference>
<dbReference type="AlphaFoldDB" id="M7Y4G9"/>
<protein>
    <submittedName>
        <fullName evidence="1">Uncharacterized protein</fullName>
    </submittedName>
</protein>
<keyword evidence="2" id="KW-1185">Reference proteome</keyword>
<organism evidence="1 2">
    <name type="scientific">Mariniradius saccharolyticus AK6</name>
    <dbReference type="NCBI Taxonomy" id="1239962"/>
    <lineage>
        <taxon>Bacteria</taxon>
        <taxon>Pseudomonadati</taxon>
        <taxon>Bacteroidota</taxon>
        <taxon>Cytophagia</taxon>
        <taxon>Cytophagales</taxon>
        <taxon>Cyclobacteriaceae</taxon>
        <taxon>Mariniradius</taxon>
    </lineage>
</organism>
<dbReference type="STRING" id="1239962.C943_01418"/>
<accession>M7Y4G9</accession>
<gene>
    <name evidence="1" type="ORF">C943_01418</name>
</gene>
<reference evidence="1" key="1">
    <citation type="submission" date="2013-01" db="EMBL/GenBank/DDBJ databases">
        <title>Genome assembly of Mariniradius saccharolyticus AK6.</title>
        <authorList>
            <person name="Vaidya B."/>
            <person name="Khatri I."/>
            <person name="Tanuku N.R.S."/>
            <person name="Subramanian S."/>
            <person name="Pinnaka A."/>
        </authorList>
    </citation>
    <scope>NUCLEOTIDE SEQUENCE [LARGE SCALE GENOMIC DNA]</scope>
    <source>
        <strain evidence="1">AK6</strain>
    </source>
</reference>
<dbReference type="EMBL" id="AMZY02000014">
    <property type="protein sequence ID" value="EMS32156.1"/>
    <property type="molecule type" value="Genomic_DNA"/>
</dbReference>
<evidence type="ECO:0000313" key="1">
    <source>
        <dbReference type="EMBL" id="EMS32156.1"/>
    </source>
</evidence>
<evidence type="ECO:0000313" key="2">
    <source>
        <dbReference type="Proteomes" id="UP000010953"/>
    </source>
</evidence>
<sequence>MLPNNLPTFQPNNPITFQPFNLPTYKTKKATPNGAAFLA</sequence>
<proteinExistence type="predicted"/>
<name>M7Y4G9_9BACT</name>
<comment type="caution">
    <text evidence="1">The sequence shown here is derived from an EMBL/GenBank/DDBJ whole genome shotgun (WGS) entry which is preliminary data.</text>
</comment>